<dbReference type="Gene3D" id="1.10.10.10">
    <property type="entry name" value="Winged helix-like DNA-binding domain superfamily/Winged helix DNA-binding domain"/>
    <property type="match status" value="1"/>
</dbReference>
<reference evidence="7" key="1">
    <citation type="submission" date="2020-11" db="EMBL/GenBank/DDBJ databases">
        <authorList>
            <person name="Tran Van P."/>
        </authorList>
    </citation>
    <scope>NUCLEOTIDE SEQUENCE</scope>
</reference>
<proteinExistence type="inferred from homology"/>
<keyword evidence="4 5" id="KW-0539">Nucleus</keyword>
<evidence type="ECO:0000256" key="5">
    <source>
        <dbReference type="RuleBase" id="RU367076"/>
    </source>
</evidence>
<keyword evidence="3 5" id="KW-0804">Transcription</keyword>
<accession>A0A7R8VKE1</accession>
<dbReference type="InterPro" id="IPR055207">
    <property type="entry name" value="POLR3C_WHD"/>
</dbReference>
<dbReference type="GO" id="GO:0005666">
    <property type="term" value="C:RNA polymerase III complex"/>
    <property type="evidence" value="ECO:0007669"/>
    <property type="project" value="UniProtKB-UniRule"/>
</dbReference>
<evidence type="ECO:0000256" key="1">
    <source>
        <dbReference type="ARBA" id="ARBA00004123"/>
    </source>
</evidence>
<dbReference type="Pfam" id="PF22536">
    <property type="entry name" value="WHD_POLR3C"/>
    <property type="match status" value="1"/>
</dbReference>
<dbReference type="InterPro" id="IPR036388">
    <property type="entry name" value="WH-like_DNA-bd_sf"/>
</dbReference>
<keyword evidence="2 5" id="KW-0240">DNA-directed RNA polymerase</keyword>
<dbReference type="PANTHER" id="PTHR12949:SF0">
    <property type="entry name" value="DNA-DIRECTED RNA POLYMERASE III SUBUNIT RPC3"/>
    <property type="match status" value="1"/>
</dbReference>
<feature type="domain" description="DNA-directed RNA polymerase III subunit RPC3 winged-helix" evidence="6">
    <location>
        <begin position="2"/>
        <end position="60"/>
    </location>
</feature>
<sequence length="99" mass="11486">MIRAKKFAEQEQIQQVAMIPAKECKLLTYKLLEESFLQMQELRKSLAANVPNKTFFLFHIELDQSVILFMAAAYQTAQASWSSCSLMWRRSYSFNAGLQ</sequence>
<evidence type="ECO:0000259" key="6">
    <source>
        <dbReference type="Pfam" id="PF22536"/>
    </source>
</evidence>
<evidence type="ECO:0000256" key="4">
    <source>
        <dbReference type="ARBA" id="ARBA00023242"/>
    </source>
</evidence>
<dbReference type="PANTHER" id="PTHR12949">
    <property type="entry name" value="RNA POLYMERASE III DNA DIRECTED -RELATED"/>
    <property type="match status" value="1"/>
</dbReference>
<gene>
    <name evidence="7" type="ORF">TDIB3V08_LOCUS5305</name>
</gene>
<name>A0A7R8VKE1_TIMDO</name>
<evidence type="ECO:0000256" key="3">
    <source>
        <dbReference type="ARBA" id="ARBA00023163"/>
    </source>
</evidence>
<comment type="similarity">
    <text evidence="5">Belongs to the eukaryotic RPC3/POLR3C RNA polymerase subunit family.</text>
</comment>
<comment type="subcellular location">
    <subcellularLocation>
        <location evidence="1 5">Nucleus</location>
    </subcellularLocation>
</comment>
<protein>
    <recommendedName>
        <fullName evidence="5">DNA-directed RNA polymerase III subunit RPC3</fullName>
        <shortName evidence="5">RNA polymerase III subunit C3</shortName>
    </recommendedName>
</protein>
<organism evidence="7">
    <name type="scientific">Timema douglasi</name>
    <name type="common">Walking stick</name>
    <dbReference type="NCBI Taxonomy" id="61478"/>
    <lineage>
        <taxon>Eukaryota</taxon>
        <taxon>Metazoa</taxon>
        <taxon>Ecdysozoa</taxon>
        <taxon>Arthropoda</taxon>
        <taxon>Hexapoda</taxon>
        <taxon>Insecta</taxon>
        <taxon>Pterygota</taxon>
        <taxon>Neoptera</taxon>
        <taxon>Polyneoptera</taxon>
        <taxon>Phasmatodea</taxon>
        <taxon>Timematodea</taxon>
        <taxon>Timematoidea</taxon>
        <taxon>Timematidae</taxon>
        <taxon>Timema</taxon>
    </lineage>
</organism>
<evidence type="ECO:0000313" key="7">
    <source>
        <dbReference type="EMBL" id="CAD7199032.1"/>
    </source>
</evidence>
<comment type="subunit">
    <text evidence="5">Component of the RNA polymerase III (Pol III) complex consisting of 17 subunits.</text>
</comment>
<dbReference type="InterPro" id="IPR039748">
    <property type="entry name" value="RPC3"/>
</dbReference>
<dbReference type="AlphaFoldDB" id="A0A7R8VKE1"/>
<dbReference type="GO" id="GO:0003697">
    <property type="term" value="F:single-stranded DNA binding"/>
    <property type="evidence" value="ECO:0007669"/>
    <property type="project" value="UniProtKB-UniRule"/>
</dbReference>
<evidence type="ECO:0000256" key="2">
    <source>
        <dbReference type="ARBA" id="ARBA00022478"/>
    </source>
</evidence>
<comment type="function">
    <text evidence="5">DNA-dependent RNA polymerase catalyzes the transcription of DNA into RNA using the four ribonucleoside triphosphates as substrates. Specific core component of RNA polymerase III which synthesizes small RNAs, such as 5S rRNA and tRNAs.</text>
</comment>
<dbReference type="EMBL" id="OA566520">
    <property type="protein sequence ID" value="CAD7199032.1"/>
    <property type="molecule type" value="Genomic_DNA"/>
</dbReference>